<dbReference type="Proteomes" id="UP000184476">
    <property type="component" value="Unassembled WGS sequence"/>
</dbReference>
<organism evidence="2 3">
    <name type="scientific">Seinonella peptonophila</name>
    <dbReference type="NCBI Taxonomy" id="112248"/>
    <lineage>
        <taxon>Bacteria</taxon>
        <taxon>Bacillati</taxon>
        <taxon>Bacillota</taxon>
        <taxon>Bacilli</taxon>
        <taxon>Bacillales</taxon>
        <taxon>Thermoactinomycetaceae</taxon>
        <taxon>Seinonella</taxon>
    </lineage>
</organism>
<reference evidence="2 3" key="1">
    <citation type="submission" date="2016-11" db="EMBL/GenBank/DDBJ databases">
        <authorList>
            <person name="Jaros S."/>
            <person name="Januszkiewicz K."/>
            <person name="Wedrychowicz H."/>
        </authorList>
    </citation>
    <scope>NUCLEOTIDE SEQUENCE [LARGE SCALE GENOMIC DNA]</scope>
    <source>
        <strain evidence="2 3">DSM 44666</strain>
    </source>
</reference>
<name>A0A1M4WLE5_9BACL</name>
<dbReference type="STRING" id="112248.SAMN05444392_103275"/>
<dbReference type="SUPFAM" id="SSF52540">
    <property type="entry name" value="P-loop containing nucleoside triphosphate hydrolases"/>
    <property type="match status" value="1"/>
</dbReference>
<feature type="transmembrane region" description="Helical" evidence="1">
    <location>
        <begin position="78"/>
        <end position="99"/>
    </location>
</feature>
<proteinExistence type="predicted"/>
<dbReference type="AlphaFoldDB" id="A0A1M4WLE5"/>
<evidence type="ECO:0000256" key="1">
    <source>
        <dbReference type="SAM" id="Phobius"/>
    </source>
</evidence>
<dbReference type="RefSeq" id="WP_073154353.1">
    <property type="nucleotide sequence ID" value="NZ_FQVL01000003.1"/>
</dbReference>
<dbReference type="EMBL" id="FQVL01000003">
    <property type="protein sequence ID" value="SHE82046.1"/>
    <property type="molecule type" value="Genomic_DNA"/>
</dbReference>
<dbReference type="Gene3D" id="3.40.50.300">
    <property type="entry name" value="P-loop containing nucleotide triphosphate hydrolases"/>
    <property type="match status" value="1"/>
</dbReference>
<keyword evidence="3" id="KW-1185">Reference proteome</keyword>
<keyword evidence="1" id="KW-0472">Membrane</keyword>
<gene>
    <name evidence="2" type="ORF">SAMN05444392_103275</name>
</gene>
<evidence type="ECO:0000313" key="2">
    <source>
        <dbReference type="EMBL" id="SHE82046.1"/>
    </source>
</evidence>
<keyword evidence="1" id="KW-1133">Transmembrane helix</keyword>
<feature type="transmembrane region" description="Helical" evidence="1">
    <location>
        <begin position="21"/>
        <end position="42"/>
    </location>
</feature>
<keyword evidence="1" id="KW-0812">Transmembrane</keyword>
<dbReference type="InterPro" id="IPR027417">
    <property type="entry name" value="P-loop_NTPase"/>
</dbReference>
<dbReference type="OrthoDB" id="2985392at2"/>
<protein>
    <submittedName>
        <fullName evidence="2">Uncharacterized protein</fullName>
    </submittedName>
</protein>
<sequence>MSWLKVPGGKDEDLSSIPRMVLWFFIVPVGVLVVLAKLYPFVREKLEGTPTTSSGGSTGALGGITQFFDSIGSFFESLWSLVPLLIVILVAAPFLYVIVQYFRYRYYRQQATADVRYLRILPSDQTKLEVDKVMTLTRTFGGMIRHLQQRINWGTPWFRIRFAMTKHSREIGIYLSYPKDKRNSVYDTIRSVYPTAEIHDLRADQFPEPEAGGSGGHFRFARGRRKGLPLASLEQKKESQLGNILNCLRPGTIVDLQFAPTTWKALEERSEDALDDLKDKKMADLDPEQKARKISLIRRVTGRELTFQVRLSLWSNHEDAANIVRSTANAIETTMNYDGAVYFWKHDWWNPIADHNPIPYPIPFTLMIWTGEELANLFHLPPADHWIYQEPSDDAKDSRGYITHLKKNQRSLESHEWDSGVMIGQMKHPLEQREVRVPYDQLSKHFILTGANGMGKSSCAVEIIQSMIDDWVKDPDTAPGFTLLDPAREIIAIVENRLRTLVEKGVELPLDKIHHYNLSDDTTHMLGLNLLTKTKGYTVNQVAEQVAEVILYKSGQSESVVRGKRLLTMIVHGLLEDNKEHTILGIDDMVNNPRFRKEVLAEVKDPYVKRFWANVTPSELKEMGLLLNRIDPLLQDPTMRRMFLQLEMGLEIRRYMDEGHLVMIDLFGMEEHELKVTVGHLLSQYHLVAKKRAFGSKFHLLMIEEAHLVQVPLLREIFLEDRRHDMGLGLVTRDIDQFEDRELLQAIKANVGMVLSCAQTEGADEVQDLTRNFLKTDFLEQLPERTVAVYIRSKRNQRSDATTFVISNHPPYVCTPEGEIADHRTVEVEEAHQWGLEWGMQLMRNDPKAREIEELDHEIAEYMDKTTELAIEGDIEESSA</sequence>
<accession>A0A1M4WLE5</accession>
<evidence type="ECO:0000313" key="3">
    <source>
        <dbReference type="Proteomes" id="UP000184476"/>
    </source>
</evidence>